<accession>A0A975P486</accession>
<dbReference type="GO" id="GO:0016020">
    <property type="term" value="C:membrane"/>
    <property type="evidence" value="ECO:0007669"/>
    <property type="project" value="InterPro"/>
</dbReference>
<name>A0A975P486_9RHOB</name>
<dbReference type="KEGG" id="gfu:KM031_09235"/>
<keyword evidence="1" id="KW-0812">Transmembrane</keyword>
<keyword evidence="1" id="KW-1133">Transmembrane helix</keyword>
<dbReference type="PANTHER" id="PTHR35335">
    <property type="entry name" value="UPF0716 PROTEIN FXSA"/>
    <property type="match status" value="1"/>
</dbReference>
<dbReference type="AlphaFoldDB" id="A0A975P486"/>
<sequence length="158" mass="17100">MRLFGPFVVLMLVEIALFITLGGWMGLWLSLAVIFGTAFLGAALLRAQSQRMALDLRAAMERMSSPLSPMAHHALILFAGILLILPGFLGDTIGLLLLIPPLRRGLIALLARYVPQPPRDGFGTHPGARPDVVIDAEFIELDDTAAPPRSGPSGWTRH</sequence>
<protein>
    <submittedName>
        <fullName evidence="2">FxsA family protein</fullName>
    </submittedName>
</protein>
<dbReference type="PANTHER" id="PTHR35335:SF1">
    <property type="entry name" value="UPF0716 PROTEIN FXSA"/>
    <property type="match status" value="1"/>
</dbReference>
<dbReference type="Pfam" id="PF04186">
    <property type="entry name" value="FxsA"/>
    <property type="match status" value="1"/>
</dbReference>
<dbReference type="NCBIfam" id="NF008528">
    <property type="entry name" value="PRK11463.1-2"/>
    <property type="match status" value="1"/>
</dbReference>
<evidence type="ECO:0000313" key="3">
    <source>
        <dbReference type="Proteomes" id="UP000679352"/>
    </source>
</evidence>
<reference evidence="2" key="1">
    <citation type="submission" date="2021-06" db="EMBL/GenBank/DDBJ databases">
        <title>Direct submission.</title>
        <authorList>
            <person name="Lee C.-S."/>
            <person name="Jin L."/>
        </authorList>
    </citation>
    <scope>NUCLEOTIDE SEQUENCE</scope>
    <source>
        <strain evidence="2">Con5</strain>
    </source>
</reference>
<proteinExistence type="predicted"/>
<evidence type="ECO:0000256" key="1">
    <source>
        <dbReference type="SAM" id="Phobius"/>
    </source>
</evidence>
<dbReference type="EMBL" id="CP076361">
    <property type="protein sequence ID" value="QWK89067.1"/>
    <property type="molecule type" value="Genomic_DNA"/>
</dbReference>
<keyword evidence="1" id="KW-0472">Membrane</keyword>
<keyword evidence="3" id="KW-1185">Reference proteome</keyword>
<gene>
    <name evidence="2" type="ORF">KM031_09235</name>
</gene>
<organism evidence="2 3">
    <name type="scientific">Gemmobacter fulvus</name>
    <dbReference type="NCBI Taxonomy" id="2840474"/>
    <lineage>
        <taxon>Bacteria</taxon>
        <taxon>Pseudomonadati</taxon>
        <taxon>Pseudomonadota</taxon>
        <taxon>Alphaproteobacteria</taxon>
        <taxon>Rhodobacterales</taxon>
        <taxon>Paracoccaceae</taxon>
        <taxon>Gemmobacter</taxon>
    </lineage>
</organism>
<dbReference type="Proteomes" id="UP000679352">
    <property type="component" value="Chromosome"/>
</dbReference>
<evidence type="ECO:0000313" key="2">
    <source>
        <dbReference type="EMBL" id="QWK89067.1"/>
    </source>
</evidence>
<feature type="transmembrane region" description="Helical" evidence="1">
    <location>
        <begin position="67"/>
        <end position="89"/>
    </location>
</feature>
<dbReference type="InterPro" id="IPR007313">
    <property type="entry name" value="FxsA"/>
</dbReference>
<dbReference type="RefSeq" id="WP_215505920.1">
    <property type="nucleotide sequence ID" value="NZ_CP076361.1"/>
</dbReference>